<evidence type="ECO:0008006" key="4">
    <source>
        <dbReference type="Google" id="ProtNLM"/>
    </source>
</evidence>
<reference evidence="3" key="1">
    <citation type="journal article" date="2010" name="Nat. Biotechnol.">
        <title>Draft genome sequence of the oilseed species Ricinus communis.</title>
        <authorList>
            <person name="Chan A.P."/>
            <person name="Crabtree J."/>
            <person name="Zhao Q."/>
            <person name="Lorenzi H."/>
            <person name="Orvis J."/>
            <person name="Puiu D."/>
            <person name="Melake-Berhan A."/>
            <person name="Jones K.M."/>
            <person name="Redman J."/>
            <person name="Chen G."/>
            <person name="Cahoon E.B."/>
            <person name="Gedil M."/>
            <person name="Stanke M."/>
            <person name="Haas B.J."/>
            <person name="Wortman J.R."/>
            <person name="Fraser-Liggett C.M."/>
            <person name="Ravel J."/>
            <person name="Rabinowicz P.D."/>
        </authorList>
    </citation>
    <scope>NUCLEOTIDE SEQUENCE [LARGE SCALE GENOMIC DNA]</scope>
    <source>
        <strain evidence="3">cv. Hale</strain>
    </source>
</reference>
<dbReference type="Proteomes" id="UP000008311">
    <property type="component" value="Unassembled WGS sequence"/>
</dbReference>
<dbReference type="InParanoid" id="B9SQH7"/>
<sequence length="72" mass="7796">MSPSKISIATILIIMLVASTEVAEGWKLGSYTTPTIDADEACFNPCFASCIPHKPKFLCKPECVTKCSNKQS</sequence>
<organism evidence="2 3">
    <name type="scientific">Ricinus communis</name>
    <name type="common">Castor bean</name>
    <dbReference type="NCBI Taxonomy" id="3988"/>
    <lineage>
        <taxon>Eukaryota</taxon>
        <taxon>Viridiplantae</taxon>
        <taxon>Streptophyta</taxon>
        <taxon>Embryophyta</taxon>
        <taxon>Tracheophyta</taxon>
        <taxon>Spermatophyta</taxon>
        <taxon>Magnoliopsida</taxon>
        <taxon>eudicotyledons</taxon>
        <taxon>Gunneridae</taxon>
        <taxon>Pentapetalae</taxon>
        <taxon>rosids</taxon>
        <taxon>fabids</taxon>
        <taxon>Malpighiales</taxon>
        <taxon>Euphorbiaceae</taxon>
        <taxon>Acalyphoideae</taxon>
        <taxon>Acalypheae</taxon>
        <taxon>Ricinus</taxon>
    </lineage>
</organism>
<evidence type="ECO:0000313" key="2">
    <source>
        <dbReference type="EMBL" id="EEF34131.1"/>
    </source>
</evidence>
<evidence type="ECO:0000313" key="3">
    <source>
        <dbReference type="Proteomes" id="UP000008311"/>
    </source>
</evidence>
<protein>
    <recommendedName>
        <fullName evidence="4">Plant thionin family protein</fullName>
    </recommendedName>
</protein>
<name>B9SQH7_RICCO</name>
<accession>B9SQH7</accession>
<gene>
    <name evidence="2" type="ORF">RCOM_0590360</name>
</gene>
<keyword evidence="3" id="KW-1185">Reference proteome</keyword>
<dbReference type="EMBL" id="EQ974085">
    <property type="protein sequence ID" value="EEF34131.1"/>
    <property type="molecule type" value="Genomic_DNA"/>
</dbReference>
<feature type="chain" id="PRO_5002891993" description="Plant thionin family protein" evidence="1">
    <location>
        <begin position="26"/>
        <end position="72"/>
    </location>
</feature>
<keyword evidence="1" id="KW-0732">Signal</keyword>
<evidence type="ECO:0000256" key="1">
    <source>
        <dbReference type="SAM" id="SignalP"/>
    </source>
</evidence>
<feature type="signal peptide" evidence="1">
    <location>
        <begin position="1"/>
        <end position="25"/>
    </location>
</feature>
<proteinExistence type="predicted"/>
<dbReference type="AlphaFoldDB" id="B9SQH7"/>